<evidence type="ECO:0000256" key="2">
    <source>
        <dbReference type="ARBA" id="ARBA00022771"/>
    </source>
</evidence>
<dbReference type="EMBL" id="ML992671">
    <property type="protein sequence ID" value="KAF2213140.1"/>
    <property type="molecule type" value="Genomic_DNA"/>
</dbReference>
<protein>
    <recommendedName>
        <fullName evidence="6">RING-type domain-containing protein</fullName>
    </recommendedName>
</protein>
<dbReference type="SUPFAM" id="SSF57850">
    <property type="entry name" value="RING/U-box"/>
    <property type="match status" value="1"/>
</dbReference>
<evidence type="ECO:0000313" key="7">
    <source>
        <dbReference type="EMBL" id="KAF2213140.1"/>
    </source>
</evidence>
<dbReference type="PROSITE" id="PS50089">
    <property type="entry name" value="ZF_RING_2"/>
    <property type="match status" value="1"/>
</dbReference>
<feature type="domain" description="RING-type" evidence="6">
    <location>
        <begin position="248"/>
        <end position="294"/>
    </location>
</feature>
<dbReference type="PANTHER" id="PTHR23041">
    <property type="entry name" value="RING FINGER DOMAIN-CONTAINING"/>
    <property type="match status" value="1"/>
</dbReference>
<reference evidence="7" key="1">
    <citation type="journal article" date="2020" name="Stud. Mycol.">
        <title>101 Dothideomycetes genomes: a test case for predicting lifestyles and emergence of pathogens.</title>
        <authorList>
            <person name="Haridas S."/>
            <person name="Albert R."/>
            <person name="Binder M."/>
            <person name="Bloem J."/>
            <person name="Labutti K."/>
            <person name="Salamov A."/>
            <person name="Andreopoulos B."/>
            <person name="Baker S."/>
            <person name="Barry K."/>
            <person name="Bills G."/>
            <person name="Bluhm B."/>
            <person name="Cannon C."/>
            <person name="Castanera R."/>
            <person name="Culley D."/>
            <person name="Daum C."/>
            <person name="Ezra D."/>
            <person name="Gonzalez J."/>
            <person name="Henrissat B."/>
            <person name="Kuo A."/>
            <person name="Liang C."/>
            <person name="Lipzen A."/>
            <person name="Lutzoni F."/>
            <person name="Magnuson J."/>
            <person name="Mondo S."/>
            <person name="Nolan M."/>
            <person name="Ohm R."/>
            <person name="Pangilinan J."/>
            <person name="Park H.-J."/>
            <person name="Ramirez L."/>
            <person name="Alfaro M."/>
            <person name="Sun H."/>
            <person name="Tritt A."/>
            <person name="Yoshinaga Y."/>
            <person name="Zwiers L.-H."/>
            <person name="Turgeon B."/>
            <person name="Goodwin S."/>
            <person name="Spatafora J."/>
            <person name="Crous P."/>
            <person name="Grigoriev I."/>
        </authorList>
    </citation>
    <scope>NUCLEOTIDE SEQUENCE</scope>
    <source>
        <strain evidence="7">SCOH1-5</strain>
    </source>
</reference>
<dbReference type="Proteomes" id="UP000799539">
    <property type="component" value="Unassembled WGS sequence"/>
</dbReference>
<dbReference type="OrthoDB" id="6270329at2759"/>
<organism evidence="7 8">
    <name type="scientific">Cercospora zeae-maydis SCOH1-5</name>
    <dbReference type="NCBI Taxonomy" id="717836"/>
    <lineage>
        <taxon>Eukaryota</taxon>
        <taxon>Fungi</taxon>
        <taxon>Dikarya</taxon>
        <taxon>Ascomycota</taxon>
        <taxon>Pezizomycotina</taxon>
        <taxon>Dothideomycetes</taxon>
        <taxon>Dothideomycetidae</taxon>
        <taxon>Mycosphaerellales</taxon>
        <taxon>Mycosphaerellaceae</taxon>
        <taxon>Cercospora</taxon>
    </lineage>
</organism>
<evidence type="ECO:0000256" key="1">
    <source>
        <dbReference type="ARBA" id="ARBA00022723"/>
    </source>
</evidence>
<sequence>MSAWDFLALDGWDGDADVGGAGEEQDGGQSGASHHDENEQTRSTAHSSGTPPPHLPPTSPALLPAPAPQLPPTNFFGVLEQLPNESREPSEPPEPLPYLQSQRPLLPVFTLDPRERLTGPTEVSSPASLDSHEFVTLDDTDSEEDSELVMARRPRAPRPSVVDLTETSPPAPARQTKRKRSTDAAASASDNRSKRRRSPGGEIEDIDLANEAPSAEEELLQAQQQDAIRAQQQAADDSRPQKIGCRQCIICLENFTNCTATACGHFFCHECLHQALVAAARTNDRGHGSCPVCRKHLSHKKKADMIPISFMTKKHYDAHYASKQSA</sequence>
<dbReference type="InterPro" id="IPR047134">
    <property type="entry name" value="RNF4"/>
</dbReference>
<accession>A0A6A6FI89</accession>
<keyword evidence="8" id="KW-1185">Reference proteome</keyword>
<name>A0A6A6FI89_9PEZI</name>
<dbReference type="PANTHER" id="PTHR23041:SF78">
    <property type="entry name" value="E3 UBIQUITIN-PROTEIN LIGASE RNF4"/>
    <property type="match status" value="1"/>
</dbReference>
<dbReference type="AlphaFoldDB" id="A0A6A6FI89"/>
<dbReference type="InterPro" id="IPR013083">
    <property type="entry name" value="Znf_RING/FYVE/PHD"/>
</dbReference>
<dbReference type="SMART" id="SM00184">
    <property type="entry name" value="RING"/>
    <property type="match status" value="1"/>
</dbReference>
<keyword evidence="1" id="KW-0479">Metal-binding</keyword>
<dbReference type="InterPro" id="IPR017907">
    <property type="entry name" value="Znf_RING_CS"/>
</dbReference>
<feature type="compositionally biased region" description="Acidic residues" evidence="5">
    <location>
        <begin position="136"/>
        <end position="147"/>
    </location>
</feature>
<feature type="compositionally biased region" description="Low complexity" evidence="5">
    <location>
        <begin position="1"/>
        <end position="11"/>
    </location>
</feature>
<evidence type="ECO:0000256" key="5">
    <source>
        <dbReference type="SAM" id="MobiDB-lite"/>
    </source>
</evidence>
<dbReference type="GO" id="GO:0008270">
    <property type="term" value="F:zinc ion binding"/>
    <property type="evidence" value="ECO:0007669"/>
    <property type="project" value="UniProtKB-KW"/>
</dbReference>
<evidence type="ECO:0000313" key="8">
    <source>
        <dbReference type="Proteomes" id="UP000799539"/>
    </source>
</evidence>
<gene>
    <name evidence="7" type="ORF">CERZMDRAFT_105875</name>
</gene>
<dbReference type="PROSITE" id="PS00518">
    <property type="entry name" value="ZF_RING_1"/>
    <property type="match status" value="1"/>
</dbReference>
<dbReference type="Pfam" id="PF13639">
    <property type="entry name" value="zf-RING_2"/>
    <property type="match status" value="1"/>
</dbReference>
<evidence type="ECO:0000256" key="3">
    <source>
        <dbReference type="ARBA" id="ARBA00022833"/>
    </source>
</evidence>
<feature type="compositionally biased region" description="Pro residues" evidence="5">
    <location>
        <begin position="50"/>
        <end position="71"/>
    </location>
</feature>
<dbReference type="InterPro" id="IPR001841">
    <property type="entry name" value="Znf_RING"/>
</dbReference>
<dbReference type="Gene3D" id="3.30.40.10">
    <property type="entry name" value="Zinc/RING finger domain, C3HC4 (zinc finger)"/>
    <property type="match status" value="1"/>
</dbReference>
<feature type="region of interest" description="Disordered" evidence="5">
    <location>
        <begin position="1"/>
        <end position="206"/>
    </location>
</feature>
<keyword evidence="3" id="KW-0862">Zinc</keyword>
<keyword evidence="2 4" id="KW-0863">Zinc-finger</keyword>
<evidence type="ECO:0000256" key="4">
    <source>
        <dbReference type="PROSITE-ProRule" id="PRU00175"/>
    </source>
</evidence>
<evidence type="ECO:0000259" key="6">
    <source>
        <dbReference type="PROSITE" id="PS50089"/>
    </source>
</evidence>
<proteinExistence type="predicted"/>